<dbReference type="OrthoDB" id="2664589at2759"/>
<proteinExistence type="predicted"/>
<keyword evidence="2" id="KW-1185">Reference proteome</keyword>
<gene>
    <name evidence="1" type="ORF">HD556DRAFT_1425849</name>
</gene>
<organism evidence="1 2">
    <name type="scientific">Suillus plorans</name>
    <dbReference type="NCBI Taxonomy" id="116603"/>
    <lineage>
        <taxon>Eukaryota</taxon>
        <taxon>Fungi</taxon>
        <taxon>Dikarya</taxon>
        <taxon>Basidiomycota</taxon>
        <taxon>Agaricomycotina</taxon>
        <taxon>Agaricomycetes</taxon>
        <taxon>Agaricomycetidae</taxon>
        <taxon>Boletales</taxon>
        <taxon>Suillineae</taxon>
        <taxon>Suillaceae</taxon>
        <taxon>Suillus</taxon>
    </lineage>
</organism>
<reference evidence="1" key="1">
    <citation type="journal article" date="2020" name="New Phytol.">
        <title>Comparative genomics reveals dynamic genome evolution in host specialist ectomycorrhizal fungi.</title>
        <authorList>
            <person name="Lofgren L.A."/>
            <person name="Nguyen N.H."/>
            <person name="Vilgalys R."/>
            <person name="Ruytinx J."/>
            <person name="Liao H.L."/>
            <person name="Branco S."/>
            <person name="Kuo A."/>
            <person name="LaButti K."/>
            <person name="Lipzen A."/>
            <person name="Andreopoulos W."/>
            <person name="Pangilinan J."/>
            <person name="Riley R."/>
            <person name="Hundley H."/>
            <person name="Na H."/>
            <person name="Barry K."/>
            <person name="Grigoriev I.V."/>
            <person name="Stajich J.E."/>
            <person name="Kennedy P.G."/>
        </authorList>
    </citation>
    <scope>NUCLEOTIDE SEQUENCE</scope>
    <source>
        <strain evidence="1">S12</strain>
    </source>
</reference>
<dbReference type="EMBL" id="JABBWE010000128">
    <property type="protein sequence ID" value="KAG1784809.1"/>
    <property type="molecule type" value="Genomic_DNA"/>
</dbReference>
<evidence type="ECO:0000313" key="1">
    <source>
        <dbReference type="EMBL" id="KAG1784809.1"/>
    </source>
</evidence>
<name>A0A9P7A9C0_9AGAM</name>
<accession>A0A9P7A9C0</accession>
<dbReference type="RefSeq" id="XP_041152294.1">
    <property type="nucleotide sequence ID" value="XM_041304617.1"/>
</dbReference>
<protein>
    <submittedName>
        <fullName evidence="1">Uncharacterized protein</fullName>
    </submittedName>
</protein>
<dbReference type="AlphaFoldDB" id="A0A9P7A9C0"/>
<dbReference type="GeneID" id="64598381"/>
<dbReference type="Proteomes" id="UP000719766">
    <property type="component" value="Unassembled WGS sequence"/>
</dbReference>
<comment type="caution">
    <text evidence="1">The sequence shown here is derived from an EMBL/GenBank/DDBJ whole genome shotgun (WGS) entry which is preliminary data.</text>
</comment>
<evidence type="ECO:0000313" key="2">
    <source>
        <dbReference type="Proteomes" id="UP000719766"/>
    </source>
</evidence>
<sequence length="107" mass="11906">MAAEMCRSTSLQISSTLMTDLPTGSKYTLREVRKLVEDDPALLPREEKKKYISELVEHRALKTSGSRANNIAAARDVLATTERSSRNSMDYAIDVVHIQHSSLQAVT</sequence>